<proteinExistence type="predicted"/>
<reference evidence="2 3" key="1">
    <citation type="submission" date="2018-05" db="EMBL/GenBank/DDBJ databases">
        <title>Genomic Encyclopedia of Type Strains, Phase IV (KMG-IV): sequencing the most valuable type-strain genomes for metagenomic binning, comparative biology and taxonomic classification.</title>
        <authorList>
            <person name="Goeker M."/>
        </authorList>
    </citation>
    <scope>NUCLEOTIDE SEQUENCE [LARGE SCALE GENOMIC DNA]</scope>
    <source>
        <strain evidence="2 3">DSM 19579</strain>
    </source>
</reference>
<protein>
    <submittedName>
        <fullName evidence="2">Endosialidase-like protein</fullName>
    </submittedName>
</protein>
<comment type="caution">
    <text evidence="2">The sequence shown here is derived from an EMBL/GenBank/DDBJ whole genome shotgun (WGS) entry which is preliminary data.</text>
</comment>
<sequence length="1007" mass="107597">MSGIFLGNRTKIFYNPDAGNTTVNSVGYVEIDLLASFPQVTISSDNTSIETYQDEYTQIISGSLNINTVSIVVHYVPDNLSHQYLLDRFSDGEKFQIKISLYESDESLDQHYIILGGYCTAYSDSSDQNAVFDRTYTFTAEDVVSRGTAQDQPNLSWGDFGIGADGLTVPHYESSTPSGNSLIKVPALQEQNPLGVDMYGTAWVDGTDTLKLAGNAQGTPHLYVQNSDTDWTKIPEQSEINATFTPMTRKVNGYDLSTDIVLSKSDVGLSTVTDDPQLKIASNLSDLDSVSTARANLNVYSKTETDNSYVTKTLTINGHDLNTDIVLSKSDVGLSTVTDDAQLKIASNLSDLNDTATARTNLDVYSKEETDSTYVAIANNLSDIDATEARTNLEVLSSTESDAKYAQLGINSDITDLTALSGSLELGADAQSDYDAVTLRQLQSAISAGGSGGPSLNGVMNNQIGAVSWFVGTRATMWSGCLPADGQLLNRADYPDVWSAISNGLLSSTTDATWTGSATERAKYSTGDGSTTFRMPDLNGAYSGSYVAPVLRGDGSGTYTVGQMQQNAAPNITGVIRQVAEDAGLYEQNGQTGAFYPDTTRAQYWNLFSLTKSGTGGAFPSRIGIDASRSSAVYGRDNTTEIRMNAAIGIWVIRVKGSFSAVGTNFNVINADTTAPSTGTVVYGGDLISKYQVGGADYSAVKIRAKTTIDGDIVPELVVIDSRGTSTTQTSSEIPLLNKANVWTTSNQFNQSLEIGIASQVYTPYIDFHSSGNGYDYDCRIISSGGSSSASGKGTLQIYGGTIQTNTGSILTITGDGSTTAPTGAGDSARMIYAGADSASFTSTCNINLASWYGIGFLSSYTSPSNGVVAGQCAAFINTRLGNFYARNAVYANTTALTSDRNAKENIVEIDDALSLLSQLKTYTFNYKNSGAASAGLIAQEVQEVFPDFVTKLDDIEYLSLDYNAILGYVYRGVVQLNDERLAMKAKLDAIESFLESKFPGEYPTEQ</sequence>
<dbReference type="Proteomes" id="UP000246744">
    <property type="component" value="Unassembled WGS sequence"/>
</dbReference>
<evidence type="ECO:0000313" key="3">
    <source>
        <dbReference type="Proteomes" id="UP000246744"/>
    </source>
</evidence>
<organism evidence="2 3">
    <name type="scientific">Mangrovibacter plantisponsor</name>
    <dbReference type="NCBI Taxonomy" id="451513"/>
    <lineage>
        <taxon>Bacteria</taxon>
        <taxon>Pseudomonadati</taxon>
        <taxon>Pseudomonadota</taxon>
        <taxon>Gammaproteobacteria</taxon>
        <taxon>Enterobacterales</taxon>
        <taxon>Enterobacteriaceae</taxon>
        <taxon>Mangrovibacter</taxon>
    </lineage>
</organism>
<dbReference type="RefSeq" id="WP_110027536.1">
    <property type="nucleotide sequence ID" value="NZ_QGTS01000014.1"/>
</dbReference>
<gene>
    <name evidence="2" type="ORF">DES37_11476</name>
</gene>
<dbReference type="Gene3D" id="1.10.10.10">
    <property type="entry name" value="Winged helix-like DNA-binding domain superfamily/Winged helix DNA-binding domain"/>
    <property type="match status" value="1"/>
</dbReference>
<dbReference type="PROSITE" id="PS51688">
    <property type="entry name" value="ICA"/>
    <property type="match status" value="1"/>
</dbReference>
<dbReference type="OrthoDB" id="6683604at2"/>
<dbReference type="EMBL" id="QGTS01000014">
    <property type="protein sequence ID" value="PWW04980.1"/>
    <property type="molecule type" value="Genomic_DNA"/>
</dbReference>
<dbReference type="InterPro" id="IPR036388">
    <property type="entry name" value="WH-like_DNA-bd_sf"/>
</dbReference>
<accession>A0A317PUK5</accession>
<dbReference type="Gene3D" id="4.10.410.40">
    <property type="match status" value="1"/>
</dbReference>
<feature type="domain" description="Peptidase S74" evidence="1">
    <location>
        <begin position="899"/>
        <end position="988"/>
    </location>
</feature>
<evidence type="ECO:0000259" key="1">
    <source>
        <dbReference type="PROSITE" id="PS51688"/>
    </source>
</evidence>
<dbReference type="Pfam" id="PF13884">
    <property type="entry name" value="Peptidase_S74"/>
    <property type="match status" value="1"/>
</dbReference>
<name>A0A317PUK5_9ENTR</name>
<dbReference type="AlphaFoldDB" id="A0A317PUK5"/>
<dbReference type="InterPro" id="IPR030392">
    <property type="entry name" value="S74_ICA"/>
</dbReference>
<evidence type="ECO:0000313" key="2">
    <source>
        <dbReference type="EMBL" id="PWW04980.1"/>
    </source>
</evidence>
<keyword evidence="3" id="KW-1185">Reference proteome</keyword>